<evidence type="ECO:0000256" key="3">
    <source>
        <dbReference type="ARBA" id="ARBA00023054"/>
    </source>
</evidence>
<dbReference type="Pfam" id="PF25954">
    <property type="entry name" value="Beta-barrel_RND_2"/>
    <property type="match status" value="1"/>
</dbReference>
<dbReference type="InterPro" id="IPR058627">
    <property type="entry name" value="MdtA-like_C"/>
</dbReference>
<reference evidence="10 11" key="1">
    <citation type="submission" date="2018-08" db="EMBL/GenBank/DDBJ databases">
        <title>Meiothermus luteus KCTC 52599 genome sequencing project.</title>
        <authorList>
            <person name="Da Costa M.S."/>
            <person name="Albuquerque L."/>
            <person name="Raposo P."/>
            <person name="Froufe H.J.C."/>
            <person name="Barroso C.S."/>
            <person name="Egas C."/>
        </authorList>
    </citation>
    <scope>NUCLEOTIDE SEQUENCE [LARGE SCALE GENOMIC DNA]</scope>
    <source>
        <strain evidence="10 11">KCTC 52599</strain>
    </source>
</reference>
<evidence type="ECO:0000256" key="5">
    <source>
        <dbReference type="SAM" id="MobiDB-lite"/>
    </source>
</evidence>
<dbReference type="InterPro" id="IPR050465">
    <property type="entry name" value="UPF0194_transport"/>
</dbReference>
<dbReference type="InterPro" id="IPR058625">
    <property type="entry name" value="MdtA-like_BSH"/>
</dbReference>
<comment type="similarity">
    <text evidence="2">Belongs to the membrane fusion protein (MFP) (TC 8.A.1) family.</text>
</comment>
<keyword evidence="11" id="KW-1185">Reference proteome</keyword>
<dbReference type="SUPFAM" id="SSF111369">
    <property type="entry name" value="HlyD-like secretion proteins"/>
    <property type="match status" value="2"/>
</dbReference>
<evidence type="ECO:0000256" key="1">
    <source>
        <dbReference type="ARBA" id="ARBA00004196"/>
    </source>
</evidence>
<name>A0A399EQV4_9DEIN</name>
<dbReference type="PANTHER" id="PTHR32347:SF14">
    <property type="entry name" value="EFFLUX SYSTEM COMPONENT YKNX-RELATED"/>
    <property type="match status" value="1"/>
</dbReference>
<dbReference type="EMBL" id="QWKZ01000026">
    <property type="protein sequence ID" value="RIH87027.1"/>
    <property type="molecule type" value="Genomic_DNA"/>
</dbReference>
<dbReference type="Gene3D" id="2.40.420.20">
    <property type="match status" value="1"/>
</dbReference>
<feature type="domain" description="Multidrug resistance protein MdtA-like barrel-sandwich hybrid" evidence="7">
    <location>
        <begin position="78"/>
        <end position="268"/>
    </location>
</feature>
<dbReference type="PANTHER" id="PTHR32347">
    <property type="entry name" value="EFFLUX SYSTEM COMPONENT YKNX-RELATED"/>
    <property type="match status" value="1"/>
</dbReference>
<evidence type="ECO:0000256" key="2">
    <source>
        <dbReference type="ARBA" id="ARBA00009477"/>
    </source>
</evidence>
<keyword evidence="6" id="KW-0812">Transmembrane</keyword>
<feature type="compositionally biased region" description="Low complexity" evidence="5">
    <location>
        <begin position="429"/>
        <end position="441"/>
    </location>
</feature>
<feature type="region of interest" description="Disordered" evidence="5">
    <location>
        <begin position="425"/>
        <end position="458"/>
    </location>
</feature>
<dbReference type="GO" id="GO:0030313">
    <property type="term" value="C:cell envelope"/>
    <property type="evidence" value="ECO:0007669"/>
    <property type="project" value="UniProtKB-SubCell"/>
</dbReference>
<dbReference type="GO" id="GO:0016020">
    <property type="term" value="C:membrane"/>
    <property type="evidence" value="ECO:0007669"/>
    <property type="project" value="InterPro"/>
</dbReference>
<feature type="transmembrane region" description="Helical" evidence="6">
    <location>
        <begin position="21"/>
        <end position="39"/>
    </location>
</feature>
<evidence type="ECO:0000259" key="9">
    <source>
        <dbReference type="Pfam" id="PF25967"/>
    </source>
</evidence>
<dbReference type="NCBIfam" id="TIGR01730">
    <property type="entry name" value="RND_mfp"/>
    <property type="match status" value="1"/>
</dbReference>
<dbReference type="FunFam" id="2.40.30.170:FF:000010">
    <property type="entry name" value="Efflux RND transporter periplasmic adaptor subunit"/>
    <property type="match status" value="1"/>
</dbReference>
<evidence type="ECO:0000313" key="10">
    <source>
        <dbReference type="EMBL" id="RIH87027.1"/>
    </source>
</evidence>
<dbReference type="Pfam" id="PF25967">
    <property type="entry name" value="RND-MFP_C"/>
    <property type="match status" value="1"/>
</dbReference>
<dbReference type="RefSeq" id="WP_245958859.1">
    <property type="nucleotide sequence ID" value="NZ_QWKZ01000026.1"/>
</dbReference>
<dbReference type="Gene3D" id="1.10.287.470">
    <property type="entry name" value="Helix hairpin bin"/>
    <property type="match status" value="2"/>
</dbReference>
<dbReference type="GO" id="GO:0015562">
    <property type="term" value="F:efflux transmembrane transporter activity"/>
    <property type="evidence" value="ECO:0007669"/>
    <property type="project" value="InterPro"/>
</dbReference>
<feature type="domain" description="Multidrug resistance protein MdtA-like C-terminal permuted SH3" evidence="9">
    <location>
        <begin position="371"/>
        <end position="426"/>
    </location>
</feature>
<keyword evidence="6" id="KW-0472">Membrane</keyword>
<evidence type="ECO:0000256" key="6">
    <source>
        <dbReference type="SAM" id="Phobius"/>
    </source>
</evidence>
<keyword evidence="3 4" id="KW-0175">Coiled coil</keyword>
<comment type="caution">
    <text evidence="10">The sequence shown here is derived from an EMBL/GenBank/DDBJ whole genome shotgun (WGS) entry which is preliminary data.</text>
</comment>
<dbReference type="InterPro" id="IPR006143">
    <property type="entry name" value="RND_pump_MFP"/>
</dbReference>
<evidence type="ECO:0000259" key="8">
    <source>
        <dbReference type="Pfam" id="PF25954"/>
    </source>
</evidence>
<feature type="coiled-coil region" evidence="4">
    <location>
        <begin position="115"/>
        <end position="244"/>
    </location>
</feature>
<dbReference type="Proteomes" id="UP000265800">
    <property type="component" value="Unassembled WGS sequence"/>
</dbReference>
<accession>A0A399EQV4</accession>
<dbReference type="Pfam" id="PF25917">
    <property type="entry name" value="BSH_RND"/>
    <property type="match status" value="1"/>
</dbReference>
<dbReference type="Gene3D" id="2.40.50.100">
    <property type="match status" value="2"/>
</dbReference>
<dbReference type="Gene3D" id="2.40.30.170">
    <property type="match status" value="1"/>
</dbReference>
<organism evidence="10 11">
    <name type="scientific">Meiothermus luteus</name>
    <dbReference type="NCBI Taxonomy" id="2026184"/>
    <lineage>
        <taxon>Bacteria</taxon>
        <taxon>Thermotogati</taxon>
        <taxon>Deinococcota</taxon>
        <taxon>Deinococci</taxon>
        <taxon>Thermales</taxon>
        <taxon>Thermaceae</taxon>
        <taxon>Meiothermus</taxon>
    </lineage>
</organism>
<feature type="domain" description="CusB-like beta-barrel" evidence="8">
    <location>
        <begin position="291"/>
        <end position="365"/>
    </location>
</feature>
<evidence type="ECO:0000313" key="11">
    <source>
        <dbReference type="Proteomes" id="UP000265800"/>
    </source>
</evidence>
<protein>
    <submittedName>
        <fullName evidence="10">Macrolide export protein MacA</fullName>
    </submittedName>
</protein>
<dbReference type="InterPro" id="IPR058792">
    <property type="entry name" value="Beta-barrel_RND_2"/>
</dbReference>
<sequence length="458" mass="48611">MLGEDQGVNMTHSHPRTRIPWLWLALFLLAAGLGAYLLLRPKSTTDSTPAVETAPVQRGVFRVSVSGPGTLEPVQSLSVKPAVNGTVLKLPNVGDRVQKGQLIVELDPTSYARTLENARLALQKAQANLDKLRADQASNLATAQQNLASAEAAYTNAKRDLEAAKANLEATQKLYELGGASAQSLQTARDAYAKAQAALEVAQVNLNTARQALALRKGANAQDLRNAQLAVEQARLDVKAAEENLAATKIYAPFDGVVSEVNAQVGSIGVGATVSNSTALLTLIDDSSVNLPVQIDESEIAKVRVGQKVEVSLDAYSGETFEGVVTAIAPQAQMQQNIAFFYVTVNIPNPERRLRPGMTAEGEIIAEEIQDALIIPKRAVQTVRNRAYVDVLQPDGSRETVRVTLGPDDGVNQVVQEGLQPGQRVVLPSRSSTRSSSQSSQGGLRLPIGVGAPPGGGR</sequence>
<comment type="subcellular location">
    <subcellularLocation>
        <location evidence="1">Cell envelope</location>
    </subcellularLocation>
</comment>
<proteinExistence type="inferred from homology"/>
<evidence type="ECO:0000256" key="4">
    <source>
        <dbReference type="SAM" id="Coils"/>
    </source>
</evidence>
<gene>
    <name evidence="10" type="primary">macA</name>
    <name evidence="10" type="ORF">Mlute_01104</name>
</gene>
<dbReference type="AlphaFoldDB" id="A0A399EQV4"/>
<keyword evidence="6" id="KW-1133">Transmembrane helix</keyword>
<evidence type="ECO:0000259" key="7">
    <source>
        <dbReference type="Pfam" id="PF25917"/>
    </source>
</evidence>